<dbReference type="GO" id="GO:0003677">
    <property type="term" value="F:DNA binding"/>
    <property type="evidence" value="ECO:0007669"/>
    <property type="project" value="InterPro"/>
</dbReference>
<evidence type="ECO:0000313" key="2">
    <source>
        <dbReference type="Proteomes" id="UP000198461"/>
    </source>
</evidence>
<name>A0A1N6GHD5_9GAMM</name>
<keyword evidence="2" id="KW-1185">Reference proteome</keyword>
<protein>
    <submittedName>
        <fullName evidence="1">mRNA interferase MazF</fullName>
    </submittedName>
</protein>
<dbReference type="Gene3D" id="2.30.30.110">
    <property type="match status" value="1"/>
</dbReference>
<sequence>MVKRGDIISAVLPGDYGKPRPVLVVQSDLFDQHPSVTVLPITSHMVDAPLFRLSLDPERTGLNRPSQVMIDKATTIARKRLVQPIGRMPEDDMLRLNRLLAVFMGIVT</sequence>
<gene>
    <name evidence="1" type="ORF">SAMN05443662_1343</name>
</gene>
<dbReference type="Pfam" id="PF02452">
    <property type="entry name" value="PemK_toxin"/>
    <property type="match status" value="1"/>
</dbReference>
<dbReference type="InterPro" id="IPR003477">
    <property type="entry name" value="PemK-like"/>
</dbReference>
<dbReference type="PANTHER" id="PTHR33988:SF2">
    <property type="entry name" value="ENDORIBONUCLEASE MAZF"/>
    <property type="match status" value="1"/>
</dbReference>
<dbReference type="STRING" id="364032.SAMN05443662_1343"/>
<dbReference type="Proteomes" id="UP000198461">
    <property type="component" value="Unassembled WGS sequence"/>
</dbReference>
<reference evidence="2" key="1">
    <citation type="submission" date="2016-11" db="EMBL/GenBank/DDBJ databases">
        <authorList>
            <person name="Varghese N."/>
            <person name="Submissions S."/>
        </authorList>
    </citation>
    <scope>NUCLEOTIDE SEQUENCE [LARGE SCALE GENOMIC DNA]</scope>
    <source>
        <strain evidence="2">DSM 17737</strain>
    </source>
</reference>
<dbReference type="InterPro" id="IPR011067">
    <property type="entry name" value="Plasmid_toxin/cell-grow_inhib"/>
</dbReference>
<proteinExistence type="predicted"/>
<dbReference type="SUPFAM" id="SSF50118">
    <property type="entry name" value="Cell growth inhibitor/plasmid maintenance toxic component"/>
    <property type="match status" value="1"/>
</dbReference>
<dbReference type="EMBL" id="FSRE01000003">
    <property type="protein sequence ID" value="SIO06958.1"/>
    <property type="molecule type" value="Genomic_DNA"/>
</dbReference>
<dbReference type="GO" id="GO:0004521">
    <property type="term" value="F:RNA endonuclease activity"/>
    <property type="evidence" value="ECO:0007669"/>
    <property type="project" value="TreeGrafter"/>
</dbReference>
<organism evidence="1 2">
    <name type="scientific">Sulfurivirga caldicuralii</name>
    <dbReference type="NCBI Taxonomy" id="364032"/>
    <lineage>
        <taxon>Bacteria</taxon>
        <taxon>Pseudomonadati</taxon>
        <taxon>Pseudomonadota</taxon>
        <taxon>Gammaproteobacteria</taxon>
        <taxon>Thiotrichales</taxon>
        <taxon>Piscirickettsiaceae</taxon>
        <taxon>Sulfurivirga</taxon>
    </lineage>
</organism>
<dbReference type="OrthoDB" id="6064990at2"/>
<dbReference type="AlphaFoldDB" id="A0A1N6GHD5"/>
<dbReference type="GO" id="GO:0016075">
    <property type="term" value="P:rRNA catabolic process"/>
    <property type="evidence" value="ECO:0007669"/>
    <property type="project" value="TreeGrafter"/>
</dbReference>
<accession>A0A1N6GHD5</accession>
<dbReference type="GO" id="GO:0006402">
    <property type="term" value="P:mRNA catabolic process"/>
    <property type="evidence" value="ECO:0007669"/>
    <property type="project" value="TreeGrafter"/>
</dbReference>
<evidence type="ECO:0000313" key="1">
    <source>
        <dbReference type="EMBL" id="SIO06958.1"/>
    </source>
</evidence>
<dbReference type="RefSeq" id="WP_074201612.1">
    <property type="nucleotide sequence ID" value="NZ_FSRE01000003.1"/>
</dbReference>
<dbReference type="PANTHER" id="PTHR33988">
    <property type="entry name" value="ENDORIBONUCLEASE MAZF-RELATED"/>
    <property type="match status" value="1"/>
</dbReference>